<reference evidence="1 2" key="1">
    <citation type="submission" date="2017-04" db="EMBL/GenBank/DDBJ databases">
        <title>Draft Aigarchaeota genome from a New Zealand hot spring.</title>
        <authorList>
            <person name="Reysenbach A.-L."/>
            <person name="Donaho J.A."/>
            <person name="Gerhart J."/>
            <person name="Kelley J.F."/>
            <person name="Kouba K."/>
            <person name="Podar M."/>
            <person name="Stott M."/>
        </authorList>
    </citation>
    <scope>NUCLEOTIDE SEQUENCE [LARGE SCALE GENOMIC DNA]</scope>
    <source>
        <strain evidence="1">NZ13_MG1</strain>
    </source>
</reference>
<comment type="caution">
    <text evidence="1">The sequence shown here is derived from an EMBL/GenBank/DDBJ whole genome shotgun (WGS) entry which is preliminary data.</text>
</comment>
<evidence type="ECO:0000313" key="1">
    <source>
        <dbReference type="EMBL" id="PUA32638.1"/>
    </source>
</evidence>
<sequence>MAALSLVVLLPISVAFILLASYVGVQLGDAVSESSRDVAAMSREGKHILEIRIRPIIDNSTGTVVYRSRVCILNRHYSSISLDYLAVFKKGHRISLEKPIFFRLRPSENITVKPSTLDPSLSVYDDDYFGFKRDVEYLLFHTVQAGVFMSSWGGIG</sequence>
<accession>A0A2R7Y526</accession>
<name>A0A2R7Y526_9ARCH</name>
<protein>
    <submittedName>
        <fullName evidence="1">Uncharacterized protein</fullName>
    </submittedName>
</protein>
<dbReference type="AlphaFoldDB" id="A0A2R7Y526"/>
<proteinExistence type="predicted"/>
<evidence type="ECO:0000313" key="2">
    <source>
        <dbReference type="Proteomes" id="UP000244066"/>
    </source>
</evidence>
<gene>
    <name evidence="1" type="ORF">B9J98_04080</name>
</gene>
<organism evidence="1 2">
    <name type="scientific">Candidatus Terraquivivens tikiterensis</name>
    <dbReference type="NCBI Taxonomy" id="1980982"/>
    <lineage>
        <taxon>Archaea</taxon>
        <taxon>Nitrososphaerota</taxon>
        <taxon>Candidatus Wolframiiraptoraceae</taxon>
        <taxon>Candidatus Terraquivivens</taxon>
    </lineage>
</organism>
<dbReference type="EMBL" id="NDWU01000008">
    <property type="protein sequence ID" value="PUA32638.1"/>
    <property type="molecule type" value="Genomic_DNA"/>
</dbReference>
<dbReference type="Proteomes" id="UP000244066">
    <property type="component" value="Unassembled WGS sequence"/>
</dbReference>